<gene>
    <name evidence="2" type="ORF">TSA1_29775</name>
</gene>
<dbReference type="Pfam" id="PF09509">
    <property type="entry name" value="Hypoth_Ymh"/>
    <property type="match status" value="1"/>
</dbReference>
<evidence type="ECO:0000313" key="3">
    <source>
        <dbReference type="Proteomes" id="UP000228930"/>
    </source>
</evidence>
<evidence type="ECO:0000259" key="1">
    <source>
        <dbReference type="Pfam" id="PF09509"/>
    </source>
</evidence>
<dbReference type="InterPro" id="IPR012654">
    <property type="entry name" value="CHP02391"/>
</dbReference>
<protein>
    <recommendedName>
        <fullName evidence="1">Conserved hypothetical protein CHP02391 domain-containing protein</fullName>
    </recommendedName>
</protein>
<reference evidence="2 3" key="1">
    <citation type="submission" date="2015-06" db="EMBL/GenBank/DDBJ databases">
        <title>Comparative genome analysis of nirS-carrying Bradyrhizobium sp. strains.</title>
        <authorList>
            <person name="Ishii S."/>
            <person name="Jang J."/>
            <person name="Nishizawa T."/>
            <person name="Senoo K."/>
        </authorList>
    </citation>
    <scope>NUCLEOTIDE SEQUENCE [LARGE SCALE GENOMIC DNA]</scope>
    <source>
        <strain evidence="2 3">TSA1</strain>
    </source>
</reference>
<evidence type="ECO:0000313" key="2">
    <source>
        <dbReference type="EMBL" id="PIT04478.1"/>
    </source>
</evidence>
<comment type="caution">
    <text evidence="2">The sequence shown here is derived from an EMBL/GenBank/DDBJ whole genome shotgun (WGS) entry which is preliminary data.</text>
</comment>
<dbReference type="Proteomes" id="UP000228930">
    <property type="component" value="Unassembled WGS sequence"/>
</dbReference>
<feature type="domain" description="Conserved hypothetical protein CHP02391" evidence="1">
    <location>
        <begin position="1"/>
        <end position="56"/>
    </location>
</feature>
<dbReference type="AlphaFoldDB" id="A0A2M6UIS3"/>
<accession>A0A2M6UIS3</accession>
<sequence length="64" mass="7311">MGDRDTSKPKAEREGLQTLFIGAMNTYRNPISHRSLVLEVEEAKDQLLLASHLLRIVDARRPRP</sequence>
<organism evidence="2 3">
    <name type="scientific">Bradyrhizobium nitroreducens</name>
    <dbReference type="NCBI Taxonomy" id="709803"/>
    <lineage>
        <taxon>Bacteria</taxon>
        <taxon>Pseudomonadati</taxon>
        <taxon>Pseudomonadota</taxon>
        <taxon>Alphaproteobacteria</taxon>
        <taxon>Hyphomicrobiales</taxon>
        <taxon>Nitrobacteraceae</taxon>
        <taxon>Bradyrhizobium</taxon>
    </lineage>
</organism>
<keyword evidence="3" id="KW-1185">Reference proteome</keyword>
<dbReference type="EMBL" id="LFJC01000003">
    <property type="protein sequence ID" value="PIT04478.1"/>
    <property type="molecule type" value="Genomic_DNA"/>
</dbReference>
<name>A0A2M6UIS3_9BRAD</name>
<proteinExistence type="predicted"/>